<name>A0A2A4G7V6_9FLAO</name>
<proteinExistence type="predicted"/>
<dbReference type="InterPro" id="IPR010559">
    <property type="entry name" value="Sig_transdc_His_kin_internal"/>
</dbReference>
<dbReference type="EMBL" id="NBWU01000004">
    <property type="protein sequence ID" value="PCE63832.1"/>
    <property type="molecule type" value="Genomic_DNA"/>
</dbReference>
<feature type="repeat" description="TPR" evidence="1">
    <location>
        <begin position="77"/>
        <end position="110"/>
    </location>
</feature>
<comment type="caution">
    <text evidence="6">The sequence shown here is derived from an EMBL/GenBank/DDBJ whole genome shotgun (WGS) entry which is preliminary data.</text>
</comment>
<organism evidence="6 7">
    <name type="scientific">Sediminicola luteus</name>
    <dbReference type="NCBI Taxonomy" id="319238"/>
    <lineage>
        <taxon>Bacteria</taxon>
        <taxon>Pseudomonadati</taxon>
        <taxon>Bacteroidota</taxon>
        <taxon>Flavobacteriia</taxon>
        <taxon>Flavobacteriales</taxon>
        <taxon>Flavobacteriaceae</taxon>
        <taxon>Sediminicola</taxon>
    </lineage>
</organism>
<feature type="domain" description="Signal transduction histidine kinase internal region" evidence="5">
    <location>
        <begin position="413"/>
        <end position="493"/>
    </location>
</feature>
<reference evidence="6 7" key="1">
    <citation type="submission" date="2017-04" db="EMBL/GenBank/DDBJ databases">
        <title>A new member of the family Flavobacteriaceae isolated from ascidians.</title>
        <authorList>
            <person name="Chen L."/>
        </authorList>
    </citation>
    <scope>NUCLEOTIDE SEQUENCE [LARGE SCALE GENOMIC DNA]</scope>
    <source>
        <strain evidence="6 7">HQA918</strain>
    </source>
</reference>
<keyword evidence="2" id="KW-0175">Coiled coil</keyword>
<evidence type="ECO:0000256" key="1">
    <source>
        <dbReference type="PROSITE-ProRule" id="PRU00339"/>
    </source>
</evidence>
<dbReference type="SMART" id="SM00028">
    <property type="entry name" value="TPR"/>
    <property type="match status" value="3"/>
</dbReference>
<dbReference type="SUPFAM" id="SSF48452">
    <property type="entry name" value="TPR-like"/>
    <property type="match status" value="2"/>
</dbReference>
<dbReference type="InterPro" id="IPR050640">
    <property type="entry name" value="Bact_2-comp_sensor_kinase"/>
</dbReference>
<keyword evidence="3" id="KW-0812">Transmembrane</keyword>
<dbReference type="OrthoDB" id="6190788at2"/>
<dbReference type="Pfam" id="PF13424">
    <property type="entry name" value="TPR_12"/>
    <property type="match status" value="1"/>
</dbReference>
<evidence type="ECO:0000313" key="6">
    <source>
        <dbReference type="EMBL" id="PCE63832.1"/>
    </source>
</evidence>
<dbReference type="InterPro" id="IPR011990">
    <property type="entry name" value="TPR-like_helical_dom_sf"/>
</dbReference>
<keyword evidence="7" id="KW-1185">Reference proteome</keyword>
<keyword evidence="4" id="KW-0732">Signal</keyword>
<evidence type="ECO:0000256" key="2">
    <source>
        <dbReference type="SAM" id="Coils"/>
    </source>
</evidence>
<protein>
    <recommendedName>
        <fullName evidence="5">Signal transduction histidine kinase internal region domain-containing protein</fullName>
    </recommendedName>
</protein>
<sequence length="621" mass="71585">MFISRSYVFLLGFLSLFVSNTIWAQQTQTVDSTVILSVREQVIAISDIWYKDVTLAQQKADSLLAYVQKHKFDKGMAQAYSAYGSLYQIKGDYGSAIAYLQKSLKYSEKIGHKLFLAYTQLNIGGTLFANGNYQEAKTYFLKALPYFRENQKPKDIFQCLNGLGMINARLNAPRDSVHLFFDEALSIAEKDLGNTKKARSLNGKAFDDIRRGYRLPRAKGWLEQSLILLEDSEEAHSILNRSFTLVNLAEVELALGNGQQALEYITEAERLYTQTNNGFSAEIKECYETRVKILEYLGRFKESSLAYKKLVKVNAKLHAQKEQWQLNRSRVEMETEEREREIQNLTQKAEIQELRLRQQRLGFMVLGFLVVLVLLIVGFLYLRYKQKQRQALVELKLSKTKEKLRMEQDLRQSELKAIRSQLKPHFIYNALNSIQEYILTNEKTIAGRYIGKFAMLMRIFLNHSQLKTVLIDEEMEALDLYLILEKLRLGDSFRYEIEKDYKVSGSFEIPSLLLQPYVENAIKHGLMHKSGDKYLSVHIDKKENGVVCVVEDNGIGRKQSMTNNQRRNAIHRSFATQATQKRLELINADSDQLIQEEIIDLYDGENRAQGTRVVITITDAA</sequence>
<keyword evidence="3" id="KW-1133">Transmembrane helix</keyword>
<dbReference type="Gene3D" id="1.25.40.10">
    <property type="entry name" value="Tetratricopeptide repeat domain"/>
    <property type="match status" value="2"/>
</dbReference>
<dbReference type="PROSITE" id="PS50005">
    <property type="entry name" value="TPR"/>
    <property type="match status" value="2"/>
</dbReference>
<dbReference type="Proteomes" id="UP000219559">
    <property type="component" value="Unassembled WGS sequence"/>
</dbReference>
<dbReference type="RefSeq" id="WP_097442548.1">
    <property type="nucleotide sequence ID" value="NZ_NBWU01000004.1"/>
</dbReference>
<dbReference type="PANTHER" id="PTHR34220">
    <property type="entry name" value="SENSOR HISTIDINE KINASE YPDA"/>
    <property type="match status" value="1"/>
</dbReference>
<feature type="chain" id="PRO_5012810928" description="Signal transduction histidine kinase internal region domain-containing protein" evidence="4">
    <location>
        <begin position="25"/>
        <end position="621"/>
    </location>
</feature>
<evidence type="ECO:0000313" key="7">
    <source>
        <dbReference type="Proteomes" id="UP000219559"/>
    </source>
</evidence>
<dbReference type="AlphaFoldDB" id="A0A2A4G7V6"/>
<keyword evidence="3" id="KW-0472">Membrane</keyword>
<evidence type="ECO:0000256" key="3">
    <source>
        <dbReference type="SAM" id="Phobius"/>
    </source>
</evidence>
<gene>
    <name evidence="6" type="ORF">B7P33_11215</name>
</gene>
<evidence type="ECO:0000256" key="4">
    <source>
        <dbReference type="SAM" id="SignalP"/>
    </source>
</evidence>
<dbReference type="InterPro" id="IPR019734">
    <property type="entry name" value="TPR_rpt"/>
</dbReference>
<dbReference type="InterPro" id="IPR036890">
    <property type="entry name" value="HATPase_C_sf"/>
</dbReference>
<keyword evidence="1" id="KW-0802">TPR repeat</keyword>
<evidence type="ECO:0000259" key="5">
    <source>
        <dbReference type="Pfam" id="PF06580"/>
    </source>
</evidence>
<dbReference type="GO" id="GO:0016020">
    <property type="term" value="C:membrane"/>
    <property type="evidence" value="ECO:0007669"/>
    <property type="project" value="InterPro"/>
</dbReference>
<accession>A0A2A4G7V6</accession>
<feature type="repeat" description="TPR" evidence="1">
    <location>
        <begin position="117"/>
        <end position="150"/>
    </location>
</feature>
<dbReference type="SUPFAM" id="SSF55874">
    <property type="entry name" value="ATPase domain of HSP90 chaperone/DNA topoisomerase II/histidine kinase"/>
    <property type="match status" value="1"/>
</dbReference>
<feature type="coiled-coil region" evidence="2">
    <location>
        <begin position="319"/>
        <end position="355"/>
    </location>
</feature>
<dbReference type="PANTHER" id="PTHR34220:SF7">
    <property type="entry name" value="SENSOR HISTIDINE KINASE YPDA"/>
    <property type="match status" value="1"/>
</dbReference>
<feature type="transmembrane region" description="Helical" evidence="3">
    <location>
        <begin position="361"/>
        <end position="382"/>
    </location>
</feature>
<feature type="signal peptide" evidence="4">
    <location>
        <begin position="1"/>
        <end position="24"/>
    </location>
</feature>
<dbReference type="Gene3D" id="3.30.565.10">
    <property type="entry name" value="Histidine kinase-like ATPase, C-terminal domain"/>
    <property type="match status" value="1"/>
</dbReference>
<dbReference type="GO" id="GO:0000155">
    <property type="term" value="F:phosphorelay sensor kinase activity"/>
    <property type="evidence" value="ECO:0007669"/>
    <property type="project" value="InterPro"/>
</dbReference>
<dbReference type="Pfam" id="PF06580">
    <property type="entry name" value="His_kinase"/>
    <property type="match status" value="1"/>
</dbReference>